<accession>A0A1E3X8G3</accession>
<dbReference type="EMBL" id="MAYW01000087">
    <property type="protein sequence ID" value="ODS31923.1"/>
    <property type="molecule type" value="Genomic_DNA"/>
</dbReference>
<dbReference type="InterPro" id="IPR025354">
    <property type="entry name" value="DUF4258"/>
</dbReference>
<evidence type="ECO:0008006" key="3">
    <source>
        <dbReference type="Google" id="ProtNLM"/>
    </source>
</evidence>
<proteinExistence type="predicted"/>
<protein>
    <recommendedName>
        <fullName evidence="3">DUF4258 domain-containing protein</fullName>
    </recommendedName>
</protein>
<dbReference type="AlphaFoldDB" id="A0A1E3X8G3"/>
<evidence type="ECO:0000313" key="1">
    <source>
        <dbReference type="EMBL" id="ODS31923.1"/>
    </source>
</evidence>
<dbReference type="Pfam" id="PF14076">
    <property type="entry name" value="DUF4258"/>
    <property type="match status" value="1"/>
</dbReference>
<dbReference type="Proteomes" id="UP000094056">
    <property type="component" value="Unassembled WGS sequence"/>
</dbReference>
<comment type="caution">
    <text evidence="1">The sequence shown here is derived from an EMBL/GenBank/DDBJ whole genome shotgun (WGS) entry which is preliminary data.</text>
</comment>
<evidence type="ECO:0000313" key="2">
    <source>
        <dbReference type="Proteomes" id="UP000094056"/>
    </source>
</evidence>
<organism evidence="1 2">
    <name type="scientific">Candidatus Scalindua rubra</name>
    <dbReference type="NCBI Taxonomy" id="1872076"/>
    <lineage>
        <taxon>Bacteria</taxon>
        <taxon>Pseudomonadati</taxon>
        <taxon>Planctomycetota</taxon>
        <taxon>Candidatus Brocadiia</taxon>
        <taxon>Candidatus Brocadiales</taxon>
        <taxon>Candidatus Scalinduaceae</taxon>
        <taxon>Candidatus Scalindua</taxon>
    </lineage>
</organism>
<sequence>MDIKPIQDKILEGEYRVSDHAVKQMIKRSITRLEIEDAIINGEIIEKYPDDKYSPSCLIYGRTESGKDLHVQLSIPPLVVIITTYYPDPEEWINFKIRR</sequence>
<name>A0A1E3X8G3_9BACT</name>
<dbReference type="PATRIC" id="fig|1872076.5.peg.3512"/>
<reference evidence="1 2" key="1">
    <citation type="submission" date="2016-07" db="EMBL/GenBank/DDBJ databases">
        <title>Draft genome of Scalindua rubra, obtained from a brine-seawater interface in the Red Sea, sheds light on salt adaptation in anammox bacteria.</title>
        <authorList>
            <person name="Speth D.R."/>
            <person name="Lagkouvardos I."/>
            <person name="Wang Y."/>
            <person name="Qian P.-Y."/>
            <person name="Dutilh B.E."/>
            <person name="Jetten M.S."/>
        </authorList>
    </citation>
    <scope>NUCLEOTIDE SEQUENCE [LARGE SCALE GENOMIC DNA]</scope>
    <source>
        <strain evidence="1">BSI-1</strain>
    </source>
</reference>
<gene>
    <name evidence="1" type="ORF">SCARUB_02966</name>
</gene>